<dbReference type="Proteomes" id="UP000241346">
    <property type="component" value="Unassembled WGS sequence"/>
</dbReference>
<feature type="transmembrane region" description="Helical" evidence="1">
    <location>
        <begin position="425"/>
        <end position="445"/>
    </location>
</feature>
<organism evidence="3 4">
    <name type="scientific">Photobacterium rosenbergii</name>
    <dbReference type="NCBI Taxonomy" id="294936"/>
    <lineage>
        <taxon>Bacteria</taxon>
        <taxon>Pseudomonadati</taxon>
        <taxon>Pseudomonadota</taxon>
        <taxon>Gammaproteobacteria</taxon>
        <taxon>Vibrionales</taxon>
        <taxon>Vibrionaceae</taxon>
        <taxon>Photobacterium</taxon>
    </lineage>
</organism>
<evidence type="ECO:0000313" key="4">
    <source>
        <dbReference type="Proteomes" id="UP000241346"/>
    </source>
</evidence>
<keyword evidence="1" id="KW-1133">Transmembrane helix</keyword>
<feature type="transmembrane region" description="Helical" evidence="1">
    <location>
        <begin position="347"/>
        <end position="373"/>
    </location>
</feature>
<proteinExistence type="predicted"/>
<dbReference type="RefSeq" id="WP_107297362.1">
    <property type="nucleotide sequence ID" value="NZ_PYMB01000001.1"/>
</dbReference>
<evidence type="ECO:0000313" key="3">
    <source>
        <dbReference type="EMBL" id="PSW16743.1"/>
    </source>
</evidence>
<name>A0A2T3NMQ0_9GAMM</name>
<comment type="caution">
    <text evidence="3">The sequence shown here is derived from an EMBL/GenBank/DDBJ whole genome shotgun (WGS) entry which is preliminary data.</text>
</comment>
<dbReference type="EMBL" id="PYMB01000001">
    <property type="protein sequence ID" value="PSW16743.1"/>
    <property type="molecule type" value="Genomic_DNA"/>
</dbReference>
<feature type="transmembrane region" description="Helical" evidence="1">
    <location>
        <begin position="394"/>
        <end position="419"/>
    </location>
</feature>
<dbReference type="AlphaFoldDB" id="A0A2T3NMQ0"/>
<evidence type="ECO:0000259" key="2">
    <source>
        <dbReference type="SMART" id="SM01080"/>
    </source>
</evidence>
<dbReference type="InterPro" id="IPR007890">
    <property type="entry name" value="CHASE2"/>
</dbReference>
<dbReference type="SMART" id="SM01080">
    <property type="entry name" value="CHASE2"/>
    <property type="match status" value="1"/>
</dbReference>
<dbReference type="OrthoDB" id="7348688at2"/>
<protein>
    <submittedName>
        <fullName evidence="3">CHASE2 domain-containing protein</fullName>
    </submittedName>
</protein>
<keyword evidence="1" id="KW-0472">Membrane</keyword>
<keyword evidence="1" id="KW-0812">Transmembrane</keyword>
<feature type="transmembrane region" description="Helical" evidence="1">
    <location>
        <begin position="7"/>
        <end position="24"/>
    </location>
</feature>
<dbReference type="Pfam" id="PF05226">
    <property type="entry name" value="CHASE2"/>
    <property type="match status" value="1"/>
</dbReference>
<evidence type="ECO:0000256" key="1">
    <source>
        <dbReference type="SAM" id="Phobius"/>
    </source>
</evidence>
<feature type="domain" description="CHASE2" evidence="2">
    <location>
        <begin position="30"/>
        <end position="370"/>
    </location>
</feature>
<sequence length="476" mass="54655">MAFNQTVLVRAVITTAMILFAFVVDPLGVRNAAEKHYEDHILRLWSPFYTDDVSQDVTVILIDDTFLRQTEKYPVTYRNLSNLLRVISAHKPQAVFFDILQHYEHSPRLDRWLKTLGSQEFPVFMSSDTDYDTESILSDETSLRYKISKVSQLTAVSWSGYQHYYPLYVDWNGNKSETAAMSLYQVWCEEEKGRCSSLVERSNSFSDPMMVQWTNKFDSKQNNYFPLSHECGQVSNSQFSQFWELLKLSLTQGVQSDKTLDEGLRQRCPPFLSVSAAKLLESGALKSESLRRAIENRLVLVGYFLPGGTDIVRSPVHGSLPGVYYHAMALDNLINLDTDYWHVPEKIGLFSLSLADIVEILVQVGVLFLVIWYRYTHLENELTDGETLNSRTQIYSGIKPTVCIVALIFTSVLVCHFILKVGAPNWYGLLMILFLDLPIFLFYFLEAVKKFATNKANRIREKVTCYIHSIKTLNNR</sequence>
<reference evidence="3 4" key="1">
    <citation type="submission" date="2018-03" db="EMBL/GenBank/DDBJ databases">
        <title>Whole genome sequencing of Histamine producing bacteria.</title>
        <authorList>
            <person name="Butler K."/>
        </authorList>
    </citation>
    <scope>NUCLEOTIDE SEQUENCE [LARGE SCALE GENOMIC DNA]</scope>
    <source>
        <strain evidence="3 4">DSM 19138</strain>
    </source>
</reference>
<accession>A0A2T3NMQ0</accession>
<gene>
    <name evidence="3" type="ORF">C9J01_07045</name>
</gene>